<evidence type="ECO:0000256" key="1">
    <source>
        <dbReference type="ARBA" id="ARBA00004365"/>
    </source>
</evidence>
<dbReference type="GO" id="GO:0055040">
    <property type="term" value="C:periplasmic flagellum"/>
    <property type="evidence" value="ECO:0007669"/>
    <property type="project" value="UniProtKB-SubCell"/>
</dbReference>
<organism evidence="10 11">
    <name type="scientific">Treponema parvum</name>
    <dbReference type="NCBI Taxonomy" id="138851"/>
    <lineage>
        <taxon>Bacteria</taxon>
        <taxon>Pseudomonadati</taxon>
        <taxon>Spirochaetota</taxon>
        <taxon>Spirochaetia</taxon>
        <taxon>Spirochaetales</taxon>
        <taxon>Treponemataceae</taxon>
        <taxon>Treponema</taxon>
    </lineage>
</organism>
<evidence type="ECO:0000256" key="2">
    <source>
        <dbReference type="ARBA" id="ARBA00009764"/>
    </source>
</evidence>
<evidence type="ECO:0000256" key="4">
    <source>
        <dbReference type="ARBA" id="ARBA00023054"/>
    </source>
</evidence>
<feature type="region of interest" description="Disordered" evidence="7">
    <location>
        <begin position="661"/>
        <end position="690"/>
    </location>
</feature>
<comment type="similarity">
    <text evidence="2 6">Belongs to the FliD family.</text>
</comment>
<dbReference type="AlphaFoldDB" id="A0A975ID06"/>
<feature type="domain" description="Flagellar hook-associated protein 2 N-terminal" evidence="8">
    <location>
        <begin position="13"/>
        <end position="108"/>
    </location>
</feature>
<dbReference type="EMBL" id="CP054257">
    <property type="protein sequence ID" value="QTQ11639.1"/>
    <property type="molecule type" value="Genomic_DNA"/>
</dbReference>
<keyword evidence="10" id="KW-0966">Cell projection</keyword>
<protein>
    <recommendedName>
        <fullName evidence="6">Flagellar hook-associated protein 2</fullName>
        <shortName evidence="6">HAP2</shortName>
    </recommendedName>
    <alternativeName>
        <fullName evidence="6">Flagellar cap protein</fullName>
    </alternativeName>
</protein>
<reference evidence="10" key="2">
    <citation type="journal article" date="2021" name="Microbiol. Resour. Announc.">
        <title>Complete Genome Sequences of Three Human Oral Treponema parvum Isolates.</title>
        <authorList>
            <person name="Zeng H."/>
            <person name="Watt R.M."/>
        </authorList>
    </citation>
    <scope>NUCLEOTIDE SEQUENCE</scope>
    <source>
        <strain evidence="10">ATCC 700773</strain>
    </source>
</reference>
<keyword evidence="5 6" id="KW-0975">Bacterial flagellum</keyword>
<dbReference type="InterPro" id="IPR040026">
    <property type="entry name" value="FliD"/>
</dbReference>
<comment type="subcellular location">
    <subcellularLocation>
        <location evidence="1">Bacterial flagellum</location>
    </subcellularLocation>
    <subcellularLocation>
        <location evidence="6">Periplasm</location>
    </subcellularLocation>
    <subcellularLocation>
        <location evidence="6">Periplasmic flagellum</location>
    </subcellularLocation>
</comment>
<proteinExistence type="inferred from homology"/>
<feature type="domain" description="Flagellar hook-associated protein 2 C-terminal" evidence="9">
    <location>
        <begin position="414"/>
        <end position="671"/>
    </location>
</feature>
<dbReference type="InterPro" id="IPR003481">
    <property type="entry name" value="FliD_N"/>
</dbReference>
<dbReference type="RefSeq" id="WP_210118433.1">
    <property type="nucleotide sequence ID" value="NZ_CP054257.1"/>
</dbReference>
<dbReference type="NCBIfam" id="NF005188">
    <property type="entry name" value="PRK06664.1"/>
    <property type="match status" value="1"/>
</dbReference>
<dbReference type="Pfam" id="PF02465">
    <property type="entry name" value="FliD_N"/>
    <property type="match status" value="1"/>
</dbReference>
<dbReference type="GO" id="GO:0009421">
    <property type="term" value="C:bacterial-type flagellum filament cap"/>
    <property type="evidence" value="ECO:0007669"/>
    <property type="project" value="InterPro"/>
</dbReference>
<evidence type="ECO:0000256" key="7">
    <source>
        <dbReference type="SAM" id="MobiDB-lite"/>
    </source>
</evidence>
<feature type="compositionally biased region" description="Polar residues" evidence="7">
    <location>
        <begin position="663"/>
        <end position="690"/>
    </location>
</feature>
<keyword evidence="6" id="KW-0574">Periplasm</keyword>
<name>A0A975ID06_9SPIR</name>
<evidence type="ECO:0000313" key="11">
    <source>
        <dbReference type="Proteomes" id="UP000671995"/>
    </source>
</evidence>
<keyword evidence="10" id="KW-0969">Cilium</keyword>
<reference evidence="10" key="1">
    <citation type="submission" date="2020-05" db="EMBL/GenBank/DDBJ databases">
        <authorList>
            <person name="Zeng H."/>
            <person name="Chan Y.K."/>
            <person name="Watt R.M."/>
        </authorList>
    </citation>
    <scope>NUCLEOTIDE SEQUENCE</scope>
    <source>
        <strain evidence="10">ATCC 700773</strain>
    </source>
</reference>
<evidence type="ECO:0000256" key="3">
    <source>
        <dbReference type="ARBA" id="ARBA00011255"/>
    </source>
</evidence>
<dbReference type="InterPro" id="IPR010809">
    <property type="entry name" value="FliD_C"/>
</dbReference>
<evidence type="ECO:0000259" key="9">
    <source>
        <dbReference type="Pfam" id="PF07195"/>
    </source>
</evidence>
<dbReference type="PANTHER" id="PTHR30288:SF0">
    <property type="entry name" value="FLAGELLAR HOOK-ASSOCIATED PROTEIN 2"/>
    <property type="match status" value="1"/>
</dbReference>
<comment type="subunit">
    <text evidence="3 6">Homopentamer.</text>
</comment>
<keyword evidence="10" id="KW-0282">Flagellum</keyword>
<dbReference type="Proteomes" id="UP000671995">
    <property type="component" value="Chromosome"/>
</dbReference>
<dbReference type="Pfam" id="PF07195">
    <property type="entry name" value="FliD_C"/>
    <property type="match status" value="1"/>
</dbReference>
<keyword evidence="4" id="KW-0175">Coiled coil</keyword>
<evidence type="ECO:0000259" key="8">
    <source>
        <dbReference type="Pfam" id="PF02465"/>
    </source>
</evidence>
<comment type="function">
    <text evidence="6">Required for morphogenesis and for the elongation of the flagellar filament by facilitating polymerization of the flagellin monomers at the tip of growing filament. Forms a capping structure, which prevents flagellin subunits (transported through the central channel of the flagellum) from leaking out without polymerization at the distal end.</text>
</comment>
<evidence type="ECO:0000256" key="5">
    <source>
        <dbReference type="ARBA" id="ARBA00023143"/>
    </source>
</evidence>
<sequence length="690" mass="75899">MAGINIPGISDQYKTNDLVESLMKVERIPLTREKENLDNYKEQQSAWRSVNSDMSSLRTSVKSLYSFDNPFNNKLTSSTDEYAVTATANRDAEYESFKIDVITPATADRFMSSEIAKDYIVPGGKYTFTVNDKKVSFKWNGGKISDFVSSLNKRGNSVIKADTVGMNNGKISLLIESLKTGAVNHLEFNDDALTFAKSVNIIGPVKPEATLFGKQNSELKDVGNLNPPLEEQEGLPDISNKKVYAGEKGTTVPPRSGFSVELPQKFKADSVIAFTVETAPVVDVTIEINENLSRPSLPDAGEAEFQGITVQNEPSETALPSPEFTGPIEPVEDRNFVYVRLADGTERLADKISLSTDENTGLLSVSLNSADYQGVEAVVIRNRNTGQELIVSPFSVYERKTASGFAPLNAVSTAGDAEIKYEGITIRRAENSIDDVVPNVTLNIKNPTKETAIITVKPDKDAAKNALIEFVGKYNKTIADINILSQNKPEIIDELEYLTDSEKEEKQKQLGLFFSDFSLANVKNQLQTIISSQYRYSETAEITMLDQIGISTNAAGGATGYSPGRLRGYLEIDEKKLDSNIENNLESIKSIFGYDTDGDLIVDAGIGYALDRQLTAYVQSGGILANKTSSLDRQIKSSETKIARLETQLNAKESELKQKYGQMESSLNSLENQQRSISNFSNNMNKNRSQ</sequence>
<accession>A0A975ID06</accession>
<evidence type="ECO:0000256" key="6">
    <source>
        <dbReference type="RuleBase" id="RU362066"/>
    </source>
</evidence>
<dbReference type="PANTHER" id="PTHR30288">
    <property type="entry name" value="FLAGELLAR CAP/ASSEMBLY PROTEIN FLID"/>
    <property type="match status" value="1"/>
</dbReference>
<gene>
    <name evidence="10" type="primary">fliD</name>
    <name evidence="10" type="ORF">HRI96_05125</name>
</gene>
<dbReference type="GO" id="GO:0009424">
    <property type="term" value="C:bacterial-type flagellum hook"/>
    <property type="evidence" value="ECO:0007669"/>
    <property type="project" value="UniProtKB-UniRule"/>
</dbReference>
<evidence type="ECO:0000313" key="10">
    <source>
        <dbReference type="EMBL" id="QTQ11639.1"/>
    </source>
</evidence>
<dbReference type="GO" id="GO:0071973">
    <property type="term" value="P:bacterial-type flagellum-dependent cell motility"/>
    <property type="evidence" value="ECO:0007669"/>
    <property type="project" value="TreeGrafter"/>
</dbReference>
<dbReference type="GO" id="GO:0007155">
    <property type="term" value="P:cell adhesion"/>
    <property type="evidence" value="ECO:0007669"/>
    <property type="project" value="InterPro"/>
</dbReference>